<dbReference type="PATRIC" id="fig|1028801.3.peg.6173"/>
<evidence type="ECO:0000256" key="2">
    <source>
        <dbReference type="ARBA" id="ARBA00023125"/>
    </source>
</evidence>
<keyword evidence="1" id="KW-0805">Transcription regulation</keyword>
<feature type="domain" description="HTH tetR-type" evidence="5">
    <location>
        <begin position="6"/>
        <end position="66"/>
    </location>
</feature>
<evidence type="ECO:0000256" key="1">
    <source>
        <dbReference type="ARBA" id="ARBA00023015"/>
    </source>
</evidence>
<organism evidence="6 7">
    <name type="scientific">Neorhizobium galegae bv. officinalis bv. officinalis str. HAMBI 1141</name>
    <dbReference type="NCBI Taxonomy" id="1028801"/>
    <lineage>
        <taxon>Bacteria</taxon>
        <taxon>Pseudomonadati</taxon>
        <taxon>Pseudomonadota</taxon>
        <taxon>Alphaproteobacteria</taxon>
        <taxon>Hyphomicrobiales</taxon>
        <taxon>Rhizobiaceae</taxon>
        <taxon>Rhizobium/Agrobacterium group</taxon>
        <taxon>Neorhizobium</taxon>
    </lineage>
</organism>
<dbReference type="InterPro" id="IPR041479">
    <property type="entry name" value="TetR_CgmR_C"/>
</dbReference>
<dbReference type="GO" id="GO:0003677">
    <property type="term" value="F:DNA binding"/>
    <property type="evidence" value="ECO:0007669"/>
    <property type="project" value="UniProtKB-UniRule"/>
</dbReference>
<proteinExistence type="predicted"/>
<evidence type="ECO:0000259" key="5">
    <source>
        <dbReference type="PROSITE" id="PS50977"/>
    </source>
</evidence>
<evidence type="ECO:0000313" key="7">
    <source>
        <dbReference type="Proteomes" id="UP000028186"/>
    </source>
</evidence>
<feature type="DNA-binding region" description="H-T-H motif" evidence="4">
    <location>
        <begin position="29"/>
        <end position="48"/>
    </location>
</feature>
<dbReference type="PRINTS" id="PR00455">
    <property type="entry name" value="HTHTETR"/>
</dbReference>
<evidence type="ECO:0000256" key="3">
    <source>
        <dbReference type="ARBA" id="ARBA00023163"/>
    </source>
</evidence>
<dbReference type="Proteomes" id="UP000028186">
    <property type="component" value="Plasmid pHAMBI1141b"/>
</dbReference>
<dbReference type="Gene3D" id="1.10.357.10">
    <property type="entry name" value="Tetracycline Repressor, domain 2"/>
    <property type="match status" value="1"/>
</dbReference>
<dbReference type="HOGENOM" id="CLU_091687_4_1_5"/>
<dbReference type="EMBL" id="HG938357">
    <property type="protein sequence ID" value="CDN58374.1"/>
    <property type="molecule type" value="Genomic_DNA"/>
</dbReference>
<evidence type="ECO:0000313" key="6">
    <source>
        <dbReference type="EMBL" id="CDN58374.1"/>
    </source>
</evidence>
<protein>
    <submittedName>
        <fullName evidence="6">Transcriptional regulator, TetR family</fullName>
    </submittedName>
</protein>
<evidence type="ECO:0000256" key="4">
    <source>
        <dbReference type="PROSITE-ProRule" id="PRU00335"/>
    </source>
</evidence>
<dbReference type="InterPro" id="IPR001647">
    <property type="entry name" value="HTH_TetR"/>
</dbReference>
<dbReference type="KEGG" id="ngl:RG1141_PB00260"/>
<dbReference type="Pfam" id="PF17937">
    <property type="entry name" value="TetR_C_28"/>
    <property type="match status" value="1"/>
</dbReference>
<keyword evidence="3" id="KW-0804">Transcription</keyword>
<dbReference type="PANTHER" id="PTHR47506:SF1">
    <property type="entry name" value="HTH-TYPE TRANSCRIPTIONAL REGULATOR YJDC"/>
    <property type="match status" value="1"/>
</dbReference>
<keyword evidence="2 4" id="KW-0238">DNA-binding</keyword>
<dbReference type="InterPro" id="IPR009057">
    <property type="entry name" value="Homeodomain-like_sf"/>
</dbReference>
<dbReference type="PROSITE" id="PS50977">
    <property type="entry name" value="HTH_TETR_2"/>
    <property type="match status" value="1"/>
</dbReference>
<dbReference type="SUPFAM" id="SSF46689">
    <property type="entry name" value="Homeodomain-like"/>
    <property type="match status" value="1"/>
</dbReference>
<name>A0A068TJV4_NEOGA</name>
<dbReference type="PANTHER" id="PTHR47506">
    <property type="entry name" value="TRANSCRIPTIONAL REGULATORY PROTEIN"/>
    <property type="match status" value="1"/>
</dbReference>
<accession>A0A068TJV4</accession>
<geneLocation type="plasmid" evidence="7">
    <name>III</name>
</geneLocation>
<dbReference type="RefSeq" id="WP_040125952.1">
    <property type="nucleotide sequence ID" value="NZ_HG938357.1"/>
</dbReference>
<gene>
    <name evidence="6" type="ORF">RG1141_PB00260</name>
</gene>
<sequence length="185" mass="20426">MGARHTVDKDRVIALAEGIVSERGAAALTIDAVAKAAGITKGGVQSSFGTKDALIAAMLDKWMSEDDRRFRDYLGDGPASPARKVAAHVKVTHQQDEATHSRAVSLLISLLQSTEHLESARRWYARRIDGLQDDNENDERALLAFLAAEGAFFLKFLKLIDIDQDRWDRIFTLIDKLLVHGEGDV</sequence>
<keyword evidence="6" id="KW-0614">Plasmid</keyword>
<reference evidence="7" key="1">
    <citation type="journal article" date="2014" name="BMC Genomics">
        <title>Genome sequencing of two Neorhizobium galegae strains reveals a noeT gene responsible for the unusual acetylation of the nodulation factors.</title>
        <authorList>
            <person name="Osterman J."/>
            <person name="Marsh J."/>
            <person name="Laine P.K."/>
            <person name="Zeng Z."/>
            <person name="Alatalo E."/>
            <person name="Sullivan J.T."/>
            <person name="Young J.P."/>
            <person name="Thomas-Oates J."/>
            <person name="Paulin L."/>
            <person name="Lindstrom K."/>
        </authorList>
    </citation>
    <scope>NUCLEOTIDE SEQUENCE [LARGE SCALE GENOMIC DNA]</scope>
    <source>
        <strain evidence="7">HAMBI 1141</strain>
        <plasmid evidence="7">III</plasmid>
    </source>
</reference>
<dbReference type="Pfam" id="PF00440">
    <property type="entry name" value="TetR_N"/>
    <property type="match status" value="1"/>
</dbReference>
<dbReference type="AlphaFoldDB" id="A0A068TJV4"/>